<dbReference type="EMBL" id="CAJPDQ010000009">
    <property type="protein sequence ID" value="CAF9914864.1"/>
    <property type="molecule type" value="Genomic_DNA"/>
</dbReference>
<comment type="caution">
    <text evidence="9">The sequence shown here is derived from an EMBL/GenBank/DDBJ whole genome shotgun (WGS) entry which is preliminary data.</text>
</comment>
<feature type="compositionally biased region" description="Polar residues" evidence="7">
    <location>
        <begin position="16"/>
        <end position="25"/>
    </location>
</feature>
<evidence type="ECO:0000256" key="6">
    <source>
        <dbReference type="PROSITE-ProRule" id="PRU00330"/>
    </source>
</evidence>
<keyword evidence="3" id="KW-0498">Mitosis</keyword>
<comment type="similarity">
    <text evidence="6">Belongs to the cullin family.</text>
</comment>
<dbReference type="SMART" id="SM01013">
    <property type="entry name" value="APC2"/>
    <property type="match status" value="1"/>
</dbReference>
<dbReference type="InterPro" id="IPR044554">
    <property type="entry name" value="ANAPC2"/>
</dbReference>
<dbReference type="FunFam" id="1.10.10.10:FF:000409">
    <property type="entry name" value="Anaphase-promoting complex subunit ApcB"/>
    <property type="match status" value="1"/>
</dbReference>
<keyword evidence="4" id="KW-0833">Ubl conjugation pathway</keyword>
<dbReference type="GO" id="GO:0007091">
    <property type="term" value="P:metaphase/anaphase transition of mitotic cell cycle"/>
    <property type="evidence" value="ECO:0007669"/>
    <property type="project" value="TreeGrafter"/>
</dbReference>
<dbReference type="Pfam" id="PF08672">
    <property type="entry name" value="ANAPC2"/>
    <property type="match status" value="1"/>
</dbReference>
<dbReference type="InterPro" id="IPR014786">
    <property type="entry name" value="ANAPC2_C"/>
</dbReference>
<reference evidence="9" key="1">
    <citation type="submission" date="2021-03" db="EMBL/GenBank/DDBJ databases">
        <authorList>
            <person name="Tagirdzhanova G."/>
        </authorList>
    </citation>
    <scope>NUCLEOTIDE SEQUENCE</scope>
</reference>
<dbReference type="InterPro" id="IPR059120">
    <property type="entry name" value="Cullin-like_AB"/>
</dbReference>
<evidence type="ECO:0000256" key="5">
    <source>
        <dbReference type="ARBA" id="ARBA00023306"/>
    </source>
</evidence>
<keyword evidence="2" id="KW-0132">Cell division</keyword>
<keyword evidence="5" id="KW-0131">Cell cycle</keyword>
<dbReference type="GO" id="GO:0005680">
    <property type="term" value="C:anaphase-promoting complex"/>
    <property type="evidence" value="ECO:0007669"/>
    <property type="project" value="TreeGrafter"/>
</dbReference>
<dbReference type="PANTHER" id="PTHR45957:SF1">
    <property type="entry name" value="ANAPHASE-PROMOTING COMPLEX SUBUNIT 2"/>
    <property type="match status" value="1"/>
</dbReference>
<dbReference type="GO" id="GO:0070979">
    <property type="term" value="P:protein K11-linked ubiquitination"/>
    <property type="evidence" value="ECO:0007669"/>
    <property type="project" value="TreeGrafter"/>
</dbReference>
<dbReference type="Proteomes" id="UP000664169">
    <property type="component" value="Unassembled WGS sequence"/>
</dbReference>
<evidence type="ECO:0000259" key="8">
    <source>
        <dbReference type="PROSITE" id="PS50069"/>
    </source>
</evidence>
<dbReference type="Pfam" id="PF25773">
    <property type="entry name" value="TPR_ANAPC2"/>
    <property type="match status" value="1"/>
</dbReference>
<dbReference type="OrthoDB" id="5581181at2759"/>
<dbReference type="InterPro" id="IPR057975">
    <property type="entry name" value="TPR_ANAPC2"/>
</dbReference>
<dbReference type="InterPro" id="IPR036317">
    <property type="entry name" value="Cullin_homology_sf"/>
</dbReference>
<dbReference type="PANTHER" id="PTHR45957">
    <property type="entry name" value="ANAPHASE-PROMOTING COMPLEX SUBUNIT 2"/>
    <property type="match status" value="1"/>
</dbReference>
<dbReference type="SMART" id="SM00182">
    <property type="entry name" value="CULLIN"/>
    <property type="match status" value="1"/>
</dbReference>
<proteinExistence type="inferred from homology"/>
<evidence type="ECO:0000256" key="4">
    <source>
        <dbReference type="ARBA" id="ARBA00022786"/>
    </source>
</evidence>
<protein>
    <recommendedName>
        <fullName evidence="1">Anaphase-promoting complex subunit 2</fullName>
    </recommendedName>
</protein>
<dbReference type="Gene3D" id="3.30.230.130">
    <property type="entry name" value="Cullin, Chain C, Domain 2"/>
    <property type="match status" value="1"/>
</dbReference>
<dbReference type="GO" id="GO:0051301">
    <property type="term" value="P:cell division"/>
    <property type="evidence" value="ECO:0007669"/>
    <property type="project" value="UniProtKB-KW"/>
</dbReference>
<dbReference type="PROSITE" id="PS50069">
    <property type="entry name" value="CULLIN_2"/>
    <property type="match status" value="1"/>
</dbReference>
<evidence type="ECO:0000256" key="2">
    <source>
        <dbReference type="ARBA" id="ARBA00022618"/>
    </source>
</evidence>
<feature type="compositionally biased region" description="Low complexity" evidence="7">
    <location>
        <begin position="30"/>
        <end position="42"/>
    </location>
</feature>
<feature type="region of interest" description="Disordered" evidence="7">
    <location>
        <begin position="1"/>
        <end position="52"/>
    </location>
</feature>
<dbReference type="InterPro" id="IPR036388">
    <property type="entry name" value="WH-like_DNA-bd_sf"/>
</dbReference>
<name>A0A8H3F0N8_9LECA</name>
<organism evidence="9 10">
    <name type="scientific">Gomphillus americanus</name>
    <dbReference type="NCBI Taxonomy" id="1940652"/>
    <lineage>
        <taxon>Eukaryota</taxon>
        <taxon>Fungi</taxon>
        <taxon>Dikarya</taxon>
        <taxon>Ascomycota</taxon>
        <taxon>Pezizomycotina</taxon>
        <taxon>Lecanoromycetes</taxon>
        <taxon>OSLEUM clade</taxon>
        <taxon>Ostropomycetidae</taxon>
        <taxon>Ostropales</taxon>
        <taxon>Graphidaceae</taxon>
        <taxon>Gomphilloideae</taxon>
        <taxon>Gomphillus</taxon>
    </lineage>
</organism>
<dbReference type="AlphaFoldDB" id="A0A8H3F0N8"/>
<feature type="domain" description="Cullin family profile" evidence="8">
    <location>
        <begin position="513"/>
        <end position="706"/>
    </location>
</feature>
<dbReference type="InterPro" id="IPR036390">
    <property type="entry name" value="WH_DNA-bd_sf"/>
</dbReference>
<gene>
    <name evidence="9" type="ORF">GOMPHAMPRED_008314</name>
</gene>
<dbReference type="GO" id="GO:0031625">
    <property type="term" value="F:ubiquitin protein ligase binding"/>
    <property type="evidence" value="ECO:0007669"/>
    <property type="project" value="InterPro"/>
</dbReference>
<dbReference type="Gene3D" id="1.20.1310.10">
    <property type="entry name" value="Cullin Repeats"/>
    <property type="match status" value="1"/>
</dbReference>
<evidence type="ECO:0000313" key="10">
    <source>
        <dbReference type="Proteomes" id="UP000664169"/>
    </source>
</evidence>
<dbReference type="Gene3D" id="1.10.10.10">
    <property type="entry name" value="Winged helix-like DNA-binding domain superfamily/Winged helix DNA-binding domain"/>
    <property type="match status" value="1"/>
</dbReference>
<dbReference type="SUPFAM" id="SSF46785">
    <property type="entry name" value="Winged helix' DNA-binding domain"/>
    <property type="match status" value="1"/>
</dbReference>
<evidence type="ECO:0000256" key="3">
    <source>
        <dbReference type="ARBA" id="ARBA00022776"/>
    </source>
</evidence>
<keyword evidence="10" id="KW-1185">Reference proteome</keyword>
<dbReference type="SUPFAM" id="SSF75632">
    <property type="entry name" value="Cullin homology domain"/>
    <property type="match status" value="1"/>
</dbReference>
<dbReference type="GO" id="GO:0006511">
    <property type="term" value="P:ubiquitin-dependent protein catabolic process"/>
    <property type="evidence" value="ECO:0007669"/>
    <property type="project" value="InterPro"/>
</dbReference>
<evidence type="ECO:0000313" key="9">
    <source>
        <dbReference type="EMBL" id="CAF9914864.1"/>
    </source>
</evidence>
<dbReference type="InterPro" id="IPR016158">
    <property type="entry name" value="Cullin_homology"/>
</dbReference>
<evidence type="ECO:0000256" key="7">
    <source>
        <dbReference type="SAM" id="MobiDB-lite"/>
    </source>
</evidence>
<dbReference type="FunFam" id="1.20.1310.10:FF:000033">
    <property type="entry name" value="Anaphase-promoting complex subunit ApcB"/>
    <property type="match status" value="1"/>
</dbReference>
<sequence>MTARRRIFESVFPSPGTKSLPTPQATPLIGAGSFAASSGGSSQEDDQQSVQEERTWHHATEYLSVPNKAIAIGQTLDHLGVLPAKWTKEPPQIAVRAIQRICDPTLVTNVSGKKLYSWYLQEISRHYLQHEMPLILAYLKGTGPITFVLQLLRNVKDFYLTPWSSIAALLGTTGDSSLDVRHLQRFLLSLFSTSLVESSFDHKLEADIFDLVSAFFDLSQASSNDRAEDDMQIDGSTYHHQKLMELLREVDDAGLGGFGTQKILAEVMDEILGLFVEKNYESAWGSPSSIPAELSEWIESSFVPLVVEALACLRSIGSSTRASTHVSEQDITDWKERAVYELGSLRLKQLFELIVSWDDSRGAIEDLKHYLTHNNARAHVITQFSEELSRRLLQPGASTSQILDLYIRLIQAFTILDPRGVLLDRIARPVRRYLREREDTIKLIVSGLLSDPSDESTNDPLAILAVKLQEAAQISNDEDDVDIDWDDPNWVPNPIDAEPEYKVLKLSDVIGHLISLFETRDVFVKEFQNILGERLLQFKDDYEAEIRLLELLKIRFGDTPLQACEVMLKDISDSARIDAWVRREQNGEQTSRISTKVLSRLFWPALHTEAFKLPPEITELQKAYSAGFEKYKTSRKLTWLDVLGDVTVELELEDRTIEEVVKTPQAAVIYAFTHESNTPISKTAAQLVEELEMDEDIVENCLLFWVGKLVLIKSNSSYSVLERLPSAALQDTSIGEASKSSTIAAAAAVASATAAAAPVSALRSEEDIAEEKMQVYWQFIVGMLTNQGAMPLPRIVMMLKLAMAGGFPYSNEELRVFLDKRVDTGKLELAGGNYKLVKGAV</sequence>
<evidence type="ECO:0000256" key="1">
    <source>
        <dbReference type="ARBA" id="ARBA00016068"/>
    </source>
</evidence>
<dbReference type="Pfam" id="PF26557">
    <property type="entry name" value="Cullin_AB"/>
    <property type="match status" value="1"/>
</dbReference>
<accession>A0A8H3F0N8</accession>